<dbReference type="EMBL" id="DXGC01000114">
    <property type="protein sequence ID" value="HIW92614.1"/>
    <property type="molecule type" value="Genomic_DNA"/>
</dbReference>
<evidence type="ECO:0000256" key="3">
    <source>
        <dbReference type="ARBA" id="ARBA00022741"/>
    </source>
</evidence>
<protein>
    <submittedName>
        <fullName evidence="7">ATP-binding cassette domain-containing protein</fullName>
    </submittedName>
</protein>
<dbReference type="SUPFAM" id="SSF52540">
    <property type="entry name" value="P-loop containing nucleoside triphosphate hydrolases"/>
    <property type="match status" value="1"/>
</dbReference>
<comment type="caution">
    <text evidence="7">The sequence shown here is derived from an EMBL/GenBank/DDBJ whole genome shotgun (WGS) entry which is preliminary data.</text>
</comment>
<keyword evidence="5" id="KW-0046">Antibiotic resistance</keyword>
<dbReference type="Gene3D" id="3.40.50.300">
    <property type="entry name" value="P-loop containing nucleotide triphosphate hydrolases"/>
    <property type="match status" value="1"/>
</dbReference>
<keyword evidence="4 7" id="KW-0067">ATP-binding</keyword>
<evidence type="ECO:0000256" key="5">
    <source>
        <dbReference type="ARBA" id="ARBA00023251"/>
    </source>
</evidence>
<reference evidence="7" key="2">
    <citation type="submission" date="2021-04" db="EMBL/GenBank/DDBJ databases">
        <authorList>
            <person name="Gilroy R."/>
        </authorList>
    </citation>
    <scope>NUCLEOTIDE SEQUENCE</scope>
    <source>
        <strain evidence="7">CHK32-1732</strain>
    </source>
</reference>
<evidence type="ECO:0000259" key="6">
    <source>
        <dbReference type="PROSITE" id="PS50893"/>
    </source>
</evidence>
<dbReference type="PANTHER" id="PTHR42711:SF16">
    <property type="entry name" value="ABC TRANSPORTER ATP-BINDING PROTEIN"/>
    <property type="match status" value="1"/>
</dbReference>
<dbReference type="PANTHER" id="PTHR42711">
    <property type="entry name" value="ABC TRANSPORTER ATP-BINDING PROTEIN"/>
    <property type="match status" value="1"/>
</dbReference>
<dbReference type="GO" id="GO:0005524">
    <property type="term" value="F:ATP binding"/>
    <property type="evidence" value="ECO:0007669"/>
    <property type="project" value="UniProtKB-KW"/>
</dbReference>
<evidence type="ECO:0000256" key="1">
    <source>
        <dbReference type="ARBA" id="ARBA00004202"/>
    </source>
</evidence>
<reference evidence="7" key="1">
    <citation type="journal article" date="2021" name="PeerJ">
        <title>Extensive microbial diversity within the chicken gut microbiome revealed by metagenomics and culture.</title>
        <authorList>
            <person name="Gilroy R."/>
            <person name="Ravi A."/>
            <person name="Getino M."/>
            <person name="Pursley I."/>
            <person name="Horton D.L."/>
            <person name="Alikhan N.F."/>
            <person name="Baker D."/>
            <person name="Gharbi K."/>
            <person name="Hall N."/>
            <person name="Watson M."/>
            <person name="Adriaenssens E.M."/>
            <person name="Foster-Nyarko E."/>
            <person name="Jarju S."/>
            <person name="Secka A."/>
            <person name="Antonio M."/>
            <person name="Oren A."/>
            <person name="Chaudhuri R.R."/>
            <person name="La Ragione R."/>
            <person name="Hildebrand F."/>
            <person name="Pallen M.J."/>
        </authorList>
    </citation>
    <scope>NUCLEOTIDE SEQUENCE</scope>
    <source>
        <strain evidence="7">CHK32-1732</strain>
    </source>
</reference>
<comment type="subcellular location">
    <subcellularLocation>
        <location evidence="1">Cell membrane</location>
        <topology evidence="1">Peripheral membrane protein</topology>
    </subcellularLocation>
</comment>
<dbReference type="GO" id="GO:0046677">
    <property type="term" value="P:response to antibiotic"/>
    <property type="evidence" value="ECO:0007669"/>
    <property type="project" value="UniProtKB-KW"/>
</dbReference>
<sequence length="210" mass="21848">MSGLSHSPLLDPVLDIDCSYGHNGAVGHLSLQVTSGEIVAVTGPNGAGKFTLMSTIAGEIEPVEGEVRVAASHGAVDPAAPEGAGAVTFLVDPSFFPDLTIGEHLEMTAHQVGVPADELRDSVAPWQISDIESELPSRVSGGQRQRAYLALQLASAANVVVLDEPERHLDGDWGRRLGDELLAVRAKGAAVVVATHSAHSAGRADRTVEL</sequence>
<dbReference type="InterPro" id="IPR003593">
    <property type="entry name" value="AAA+_ATPase"/>
</dbReference>
<evidence type="ECO:0000256" key="4">
    <source>
        <dbReference type="ARBA" id="ARBA00022840"/>
    </source>
</evidence>
<evidence type="ECO:0000256" key="2">
    <source>
        <dbReference type="ARBA" id="ARBA00022448"/>
    </source>
</evidence>
<dbReference type="AlphaFoldDB" id="A0A9D1RR35"/>
<evidence type="ECO:0000313" key="7">
    <source>
        <dbReference type="EMBL" id="HIW92614.1"/>
    </source>
</evidence>
<organism evidence="7 8">
    <name type="scientific">Candidatus Corynebacterium avicola</name>
    <dbReference type="NCBI Taxonomy" id="2838527"/>
    <lineage>
        <taxon>Bacteria</taxon>
        <taxon>Bacillati</taxon>
        <taxon>Actinomycetota</taxon>
        <taxon>Actinomycetes</taxon>
        <taxon>Mycobacteriales</taxon>
        <taxon>Corynebacteriaceae</taxon>
        <taxon>Corynebacterium</taxon>
    </lineage>
</organism>
<dbReference type="Proteomes" id="UP000824190">
    <property type="component" value="Unassembled WGS sequence"/>
</dbReference>
<name>A0A9D1RR35_9CORY</name>
<keyword evidence="2" id="KW-0813">Transport</keyword>
<dbReference type="SMART" id="SM00382">
    <property type="entry name" value="AAA"/>
    <property type="match status" value="1"/>
</dbReference>
<proteinExistence type="predicted"/>
<dbReference type="PROSITE" id="PS50893">
    <property type="entry name" value="ABC_TRANSPORTER_2"/>
    <property type="match status" value="1"/>
</dbReference>
<gene>
    <name evidence="7" type="ORF">H9870_13255</name>
</gene>
<keyword evidence="3" id="KW-0547">Nucleotide-binding</keyword>
<dbReference type="Pfam" id="PF00005">
    <property type="entry name" value="ABC_tran"/>
    <property type="match status" value="1"/>
</dbReference>
<evidence type="ECO:0000313" key="8">
    <source>
        <dbReference type="Proteomes" id="UP000824190"/>
    </source>
</evidence>
<accession>A0A9D1RR35</accession>
<feature type="domain" description="ABC transporter" evidence="6">
    <location>
        <begin position="11"/>
        <end position="210"/>
    </location>
</feature>
<dbReference type="InterPro" id="IPR027417">
    <property type="entry name" value="P-loop_NTPase"/>
</dbReference>
<dbReference type="InterPro" id="IPR050763">
    <property type="entry name" value="ABC_transporter_ATP-binding"/>
</dbReference>
<dbReference type="InterPro" id="IPR003439">
    <property type="entry name" value="ABC_transporter-like_ATP-bd"/>
</dbReference>
<dbReference type="GO" id="GO:0016887">
    <property type="term" value="F:ATP hydrolysis activity"/>
    <property type="evidence" value="ECO:0007669"/>
    <property type="project" value="InterPro"/>
</dbReference>
<dbReference type="GO" id="GO:0005886">
    <property type="term" value="C:plasma membrane"/>
    <property type="evidence" value="ECO:0007669"/>
    <property type="project" value="UniProtKB-SubCell"/>
</dbReference>